<evidence type="ECO:0000313" key="3">
    <source>
        <dbReference type="Proteomes" id="UP000536441"/>
    </source>
</evidence>
<feature type="signal peptide" evidence="1">
    <location>
        <begin position="1"/>
        <end position="16"/>
    </location>
</feature>
<dbReference type="EMBL" id="JABMCH010000065">
    <property type="protein sequence ID" value="NUU47799.1"/>
    <property type="molecule type" value="Genomic_DNA"/>
</dbReference>
<name>A0A7Y6B5K2_9SPHN</name>
<dbReference type="AlphaFoldDB" id="A0A7Y6B5K2"/>
<reference evidence="2 3" key="1">
    <citation type="submission" date="2020-05" db="EMBL/GenBank/DDBJ databases">
        <title>Genome Sequencing of Type Strains.</title>
        <authorList>
            <person name="Lemaire J.F."/>
            <person name="Inderbitzin P."/>
            <person name="Gregorio O.A."/>
            <person name="Collins S.B."/>
            <person name="Wespe N."/>
            <person name="Knight-Connoni V."/>
        </authorList>
    </citation>
    <scope>NUCLEOTIDE SEQUENCE [LARGE SCALE GENOMIC DNA]</scope>
    <source>
        <strain evidence="2 3">DSM 100049</strain>
    </source>
</reference>
<protein>
    <submittedName>
        <fullName evidence="2">UrcA family protein</fullName>
    </submittedName>
</protein>
<dbReference type="NCBIfam" id="TIGR04433">
    <property type="entry name" value="UrcA_uranyl"/>
    <property type="match status" value="1"/>
</dbReference>
<comment type="caution">
    <text evidence="2">The sequence shown here is derived from an EMBL/GenBank/DDBJ whole genome shotgun (WGS) entry which is preliminary data.</text>
</comment>
<accession>A0A7Y6B5K2</accession>
<feature type="chain" id="PRO_5031117689" evidence="1">
    <location>
        <begin position="17"/>
        <end position="114"/>
    </location>
</feature>
<sequence length="114" mass="12426">MPLLSLPLLLSACATAGAVATSPPDLIVAYRDLALDTTAGRAELVRRTERAVRYFCAAYDPEDETAIFDVRLASTRLCPGAAARMLRRKMPASVRRAYRAGVEAIQNLPRPPKQ</sequence>
<dbReference type="Proteomes" id="UP000536441">
    <property type="component" value="Unassembled WGS sequence"/>
</dbReference>
<evidence type="ECO:0000313" key="2">
    <source>
        <dbReference type="EMBL" id="NUU47799.1"/>
    </source>
</evidence>
<proteinExistence type="predicted"/>
<keyword evidence="1" id="KW-0732">Signal</keyword>
<keyword evidence="3" id="KW-1185">Reference proteome</keyword>
<dbReference type="RefSeq" id="WP_175312434.1">
    <property type="nucleotide sequence ID" value="NZ_JACIFA010000014.1"/>
</dbReference>
<organism evidence="2 3">
    <name type="scientific">Sphingomonas zeae</name>
    <dbReference type="NCBI Taxonomy" id="1646122"/>
    <lineage>
        <taxon>Bacteria</taxon>
        <taxon>Pseudomonadati</taxon>
        <taxon>Pseudomonadota</taxon>
        <taxon>Alphaproteobacteria</taxon>
        <taxon>Sphingomonadales</taxon>
        <taxon>Sphingomonadaceae</taxon>
        <taxon>Sphingomonas</taxon>
    </lineage>
</organism>
<dbReference type="InterPro" id="IPR030972">
    <property type="entry name" value="UrcA_uranyl"/>
</dbReference>
<gene>
    <name evidence="2" type="ORF">HP438_12550</name>
</gene>
<evidence type="ECO:0000256" key="1">
    <source>
        <dbReference type="SAM" id="SignalP"/>
    </source>
</evidence>